<dbReference type="EMBL" id="LR730280">
    <property type="protein sequence ID" value="VWP02519.1"/>
    <property type="molecule type" value="Genomic_DNA"/>
</dbReference>
<dbReference type="InterPro" id="IPR008915">
    <property type="entry name" value="Peptidase_M50"/>
</dbReference>
<evidence type="ECO:0000256" key="2">
    <source>
        <dbReference type="ARBA" id="ARBA00022692"/>
    </source>
</evidence>
<keyword evidence="4 5" id="KW-0472">Membrane</keyword>
<keyword evidence="2 5" id="KW-0812">Transmembrane</keyword>
<evidence type="ECO:0000256" key="1">
    <source>
        <dbReference type="ARBA" id="ARBA00004141"/>
    </source>
</evidence>
<gene>
    <name evidence="7" type="primary">I1RWP1</name>
</gene>
<proteinExistence type="predicted"/>
<sequence>MRASSDALIRYSFSTPPRLCIRPRGDQELVSFTIHVPPWLRKDKEDVERKLVWQGDSSEILEEGPLSLPFLFLTSLRLLTLPVSIVEVGDWLPTYRVLPMGLPVVWNTLFLYLKMLSLSLYFFNLLPLPFLDGGQLFDVLYDWRTSARRDPTDGETLILDQLEAAPPGAERVSPHTRSPGATRRKLWWRRAVHISVGMLTGCCVFLSFMKTL</sequence>
<evidence type="ECO:0000256" key="3">
    <source>
        <dbReference type="ARBA" id="ARBA00022989"/>
    </source>
</evidence>
<evidence type="ECO:0000313" key="7">
    <source>
        <dbReference type="EMBL" id="VWP02519.1"/>
    </source>
</evidence>
<comment type="subcellular location">
    <subcellularLocation>
        <location evidence="1">Membrane</location>
        <topology evidence="1">Multi-pass membrane protein</topology>
    </subcellularLocation>
</comment>
<keyword evidence="3 5" id="KW-1133">Transmembrane helix</keyword>
<reference evidence="7" key="1">
    <citation type="submission" date="2019-10" db="EMBL/GenBank/DDBJ databases">
        <authorList>
            <person name="Nor Muhammad N."/>
        </authorList>
    </citation>
    <scope>NUCLEOTIDE SEQUENCE</scope>
</reference>
<feature type="transmembrane region" description="Helical" evidence="5">
    <location>
        <begin position="191"/>
        <end position="209"/>
    </location>
</feature>
<accession>A0A5K1K9D2</accession>
<dbReference type="AlphaFoldDB" id="A0A5K1K9D2"/>
<evidence type="ECO:0000259" key="6">
    <source>
        <dbReference type="Pfam" id="PF02163"/>
    </source>
</evidence>
<evidence type="ECO:0000256" key="5">
    <source>
        <dbReference type="SAM" id="Phobius"/>
    </source>
</evidence>
<dbReference type="GO" id="GO:0016020">
    <property type="term" value="C:membrane"/>
    <property type="evidence" value="ECO:0007669"/>
    <property type="project" value="UniProtKB-SubCell"/>
</dbReference>
<dbReference type="GO" id="GO:0006508">
    <property type="term" value="P:proteolysis"/>
    <property type="evidence" value="ECO:0007669"/>
    <property type="project" value="InterPro"/>
</dbReference>
<organism evidence="7">
    <name type="scientific">Ganoderma boninense</name>
    <dbReference type="NCBI Taxonomy" id="34458"/>
    <lineage>
        <taxon>Eukaryota</taxon>
        <taxon>Fungi</taxon>
        <taxon>Dikarya</taxon>
        <taxon>Basidiomycota</taxon>
        <taxon>Agaricomycotina</taxon>
        <taxon>Agaricomycetes</taxon>
        <taxon>Polyporales</taxon>
        <taxon>Polyporaceae</taxon>
        <taxon>Ganoderma</taxon>
    </lineage>
</organism>
<name>A0A5K1K9D2_9APHY</name>
<feature type="transmembrane region" description="Helical" evidence="5">
    <location>
        <begin position="105"/>
        <end position="126"/>
    </location>
</feature>
<protein>
    <submittedName>
        <fullName evidence="7">N/A</fullName>
    </submittedName>
</protein>
<dbReference type="CDD" id="cd05709">
    <property type="entry name" value="S2P-M50"/>
    <property type="match status" value="1"/>
</dbReference>
<evidence type="ECO:0000256" key="4">
    <source>
        <dbReference type="ARBA" id="ARBA00023136"/>
    </source>
</evidence>
<dbReference type="Pfam" id="PF02163">
    <property type="entry name" value="Peptidase_M50"/>
    <property type="match status" value="1"/>
</dbReference>
<feature type="domain" description="Peptidase M50" evidence="6">
    <location>
        <begin position="106"/>
        <end position="147"/>
    </location>
</feature>